<dbReference type="AlphaFoldDB" id="A0A0B6XSS4"/>
<evidence type="ECO:0000256" key="1">
    <source>
        <dbReference type="SAM" id="MobiDB-lite"/>
    </source>
</evidence>
<dbReference type="EMBL" id="HACG01000043">
    <property type="protein sequence ID" value="CEK46908.1"/>
    <property type="molecule type" value="Transcribed_RNA"/>
</dbReference>
<gene>
    <name evidence="2" type="primary">ORF105</name>
</gene>
<accession>A0A0B6XSS4</accession>
<sequence>AIMKRRTSHPNNNQTCPINSLPQKQHTSLDLCPHTYLDSRLSQLVPQRHVHEVQDRRDGIMSILSRNFAHILQSCSK</sequence>
<feature type="non-terminal residue" evidence="2">
    <location>
        <position position="1"/>
    </location>
</feature>
<reference evidence="2" key="1">
    <citation type="submission" date="2014-12" db="EMBL/GenBank/DDBJ databases">
        <title>Insight into the proteome of Arion vulgaris.</title>
        <authorList>
            <person name="Aradska J."/>
            <person name="Bulat T."/>
            <person name="Smidak R."/>
            <person name="Sarate P."/>
            <person name="Gangsoo J."/>
            <person name="Sialana F."/>
            <person name="Bilban M."/>
            <person name="Lubec G."/>
        </authorList>
    </citation>
    <scope>NUCLEOTIDE SEQUENCE</scope>
    <source>
        <tissue evidence="2">Skin</tissue>
    </source>
</reference>
<organism evidence="2">
    <name type="scientific">Arion vulgaris</name>
    <dbReference type="NCBI Taxonomy" id="1028688"/>
    <lineage>
        <taxon>Eukaryota</taxon>
        <taxon>Metazoa</taxon>
        <taxon>Spiralia</taxon>
        <taxon>Lophotrochozoa</taxon>
        <taxon>Mollusca</taxon>
        <taxon>Gastropoda</taxon>
        <taxon>Heterobranchia</taxon>
        <taxon>Euthyneura</taxon>
        <taxon>Panpulmonata</taxon>
        <taxon>Eupulmonata</taxon>
        <taxon>Stylommatophora</taxon>
        <taxon>Helicina</taxon>
        <taxon>Arionoidea</taxon>
        <taxon>Arionidae</taxon>
        <taxon>Arion</taxon>
    </lineage>
</organism>
<feature type="non-terminal residue" evidence="2">
    <location>
        <position position="77"/>
    </location>
</feature>
<proteinExistence type="predicted"/>
<feature type="compositionally biased region" description="Polar residues" evidence="1">
    <location>
        <begin position="9"/>
        <end position="23"/>
    </location>
</feature>
<protein>
    <submittedName>
        <fullName evidence="2">Uncharacterized protein</fullName>
    </submittedName>
</protein>
<feature type="region of interest" description="Disordered" evidence="1">
    <location>
        <begin position="1"/>
        <end position="23"/>
    </location>
</feature>
<name>A0A0B6XSS4_9EUPU</name>
<evidence type="ECO:0000313" key="2">
    <source>
        <dbReference type="EMBL" id="CEK46908.1"/>
    </source>
</evidence>